<dbReference type="Gene3D" id="3.40.250.10">
    <property type="entry name" value="Rhodanese-like domain"/>
    <property type="match status" value="1"/>
</dbReference>
<organism evidence="4">
    <name type="scientific">Rhipicephalus appendiculatus</name>
    <name type="common">Brown ear tick</name>
    <dbReference type="NCBI Taxonomy" id="34631"/>
    <lineage>
        <taxon>Eukaryota</taxon>
        <taxon>Metazoa</taxon>
        <taxon>Ecdysozoa</taxon>
        <taxon>Arthropoda</taxon>
        <taxon>Chelicerata</taxon>
        <taxon>Arachnida</taxon>
        <taxon>Acari</taxon>
        <taxon>Parasitiformes</taxon>
        <taxon>Ixodida</taxon>
        <taxon>Ixodoidea</taxon>
        <taxon>Ixodidae</taxon>
        <taxon>Rhipicephalinae</taxon>
        <taxon>Rhipicephalus</taxon>
        <taxon>Rhipicephalus</taxon>
    </lineage>
</organism>
<dbReference type="AlphaFoldDB" id="A0A131YSL9"/>
<evidence type="ECO:0000256" key="2">
    <source>
        <dbReference type="SAM" id="SignalP"/>
    </source>
</evidence>
<name>A0A131YSL9_RHIAP</name>
<feature type="compositionally biased region" description="Basic and acidic residues" evidence="1">
    <location>
        <begin position="179"/>
        <end position="192"/>
    </location>
</feature>
<dbReference type="EMBL" id="GEDV01007656">
    <property type="protein sequence ID" value="JAP80901.1"/>
    <property type="molecule type" value="Transcribed_RNA"/>
</dbReference>
<dbReference type="PANTHER" id="PTHR44086:SF14">
    <property type="entry name" value="RHODANESE DOMAIN-CONTAINING PROTEIN"/>
    <property type="match status" value="1"/>
</dbReference>
<evidence type="ECO:0000313" key="4">
    <source>
        <dbReference type="EMBL" id="JAP80901.1"/>
    </source>
</evidence>
<evidence type="ECO:0000256" key="1">
    <source>
        <dbReference type="SAM" id="MobiDB-lite"/>
    </source>
</evidence>
<dbReference type="PANTHER" id="PTHR44086">
    <property type="entry name" value="THIOSULFATE SULFURTRANSFERASE RDL2, MITOCHONDRIAL-RELATED"/>
    <property type="match status" value="1"/>
</dbReference>
<feature type="domain" description="Rhodanese" evidence="3">
    <location>
        <begin position="66"/>
        <end position="169"/>
    </location>
</feature>
<dbReference type="PROSITE" id="PS50206">
    <property type="entry name" value="RHODANESE_3"/>
    <property type="match status" value="1"/>
</dbReference>
<proteinExistence type="predicted"/>
<feature type="chain" id="PRO_5007286001" description="Rhodanese domain-containing protein" evidence="2">
    <location>
        <begin position="23"/>
        <end position="204"/>
    </location>
</feature>
<protein>
    <recommendedName>
        <fullName evidence="3">Rhodanese domain-containing protein</fullName>
    </recommendedName>
</protein>
<dbReference type="Pfam" id="PF00581">
    <property type="entry name" value="Rhodanese"/>
    <property type="match status" value="1"/>
</dbReference>
<sequence length="204" mass="23282">MRGAVLLMACVMPLLCWQLAGGTRQRLIRRPHRVPRAKHSAPEMTEVKAHFPEVTFEQVRDVLKHHGKKGSVIDVREPQELIDDGRVKGFINVPLQDVQEAFGMHPEDFKNRYESEKPDPKKDVIFSCRSGRRALIAAEKLEELGTYQRIKVYAGSFQDWFLHNGEFTQGLDNNPKATGDAKKKEKKEKKESDDEEEAAEDGDN</sequence>
<dbReference type="SMART" id="SM00450">
    <property type="entry name" value="RHOD"/>
    <property type="match status" value="1"/>
</dbReference>
<evidence type="ECO:0000259" key="3">
    <source>
        <dbReference type="PROSITE" id="PS50206"/>
    </source>
</evidence>
<reference evidence="4" key="1">
    <citation type="journal article" date="2016" name="Ticks Tick Borne Dis.">
        <title>De novo assembly and annotation of the salivary gland transcriptome of Rhipicephalus appendiculatus male and female ticks during blood feeding.</title>
        <authorList>
            <person name="de Castro M.H."/>
            <person name="de Klerk D."/>
            <person name="Pienaar R."/>
            <person name="Latif A.A."/>
            <person name="Rees D.J."/>
            <person name="Mans B.J."/>
        </authorList>
    </citation>
    <scope>NUCLEOTIDE SEQUENCE</scope>
    <source>
        <tissue evidence="4">Salivary glands</tissue>
    </source>
</reference>
<keyword evidence="2" id="KW-0732">Signal</keyword>
<feature type="signal peptide" evidence="2">
    <location>
        <begin position="1"/>
        <end position="22"/>
    </location>
</feature>
<dbReference type="InterPro" id="IPR001763">
    <property type="entry name" value="Rhodanese-like_dom"/>
</dbReference>
<feature type="region of interest" description="Disordered" evidence="1">
    <location>
        <begin position="168"/>
        <end position="204"/>
    </location>
</feature>
<dbReference type="SUPFAM" id="SSF52821">
    <property type="entry name" value="Rhodanese/Cell cycle control phosphatase"/>
    <property type="match status" value="1"/>
</dbReference>
<dbReference type="InterPro" id="IPR036873">
    <property type="entry name" value="Rhodanese-like_dom_sf"/>
</dbReference>
<accession>A0A131YSL9</accession>
<feature type="compositionally biased region" description="Acidic residues" evidence="1">
    <location>
        <begin position="193"/>
        <end position="204"/>
    </location>
</feature>